<proteinExistence type="predicted"/>
<sequence>MFDSLSTGGRLFVLRAASGGMFLSMNVNLAAKAANRGGWCSRTDAIAAGYTDDELGRRVRRGEWMRLWHGAYADPGPDDASGTVWDQAIRRHVLATKAVYHRLAGRAVVSHQSAVLLHGIEVSDLDLSRVHSPGCPVLADPAARCVCTLLALPIARSQQHSRAG</sequence>
<evidence type="ECO:0000313" key="2">
    <source>
        <dbReference type="Proteomes" id="UP000515563"/>
    </source>
</evidence>
<dbReference type="KEGG" id="kqi:F1D05_37430"/>
<accession>A0A7G6X8I0</accession>
<dbReference type="AlphaFoldDB" id="A0A7G6X8I0"/>
<protein>
    <submittedName>
        <fullName evidence="1">Type IV toxin-antitoxin system AbiEi family antitoxin domain-containing protein</fullName>
    </submittedName>
</protein>
<keyword evidence="2" id="KW-1185">Reference proteome</keyword>
<name>A0A7G6X8I0_9ACTN</name>
<reference evidence="2" key="1">
    <citation type="submission" date="2019-09" db="EMBL/GenBank/DDBJ databases">
        <title>Antimicrobial potential of Antarctic Bacteria.</title>
        <authorList>
            <person name="Benaud N."/>
            <person name="Edwards R.J."/>
            <person name="Ferrari B.C."/>
        </authorList>
    </citation>
    <scope>NUCLEOTIDE SEQUENCE [LARGE SCALE GENOMIC DNA]</scope>
    <source>
        <strain evidence="2">SPB151</strain>
    </source>
</reference>
<dbReference type="EMBL" id="CP043661">
    <property type="protein sequence ID" value="QNE22545.1"/>
    <property type="molecule type" value="Genomic_DNA"/>
</dbReference>
<evidence type="ECO:0000313" key="1">
    <source>
        <dbReference type="EMBL" id="QNE22545.1"/>
    </source>
</evidence>
<dbReference type="RefSeq" id="WP_185444955.1">
    <property type="nucleotide sequence ID" value="NZ_CP043661.1"/>
</dbReference>
<dbReference type="Proteomes" id="UP000515563">
    <property type="component" value="Chromosome"/>
</dbReference>
<organism evidence="1 2">
    <name type="scientific">Kribbella qitaiheensis</name>
    <dbReference type="NCBI Taxonomy" id="1544730"/>
    <lineage>
        <taxon>Bacteria</taxon>
        <taxon>Bacillati</taxon>
        <taxon>Actinomycetota</taxon>
        <taxon>Actinomycetes</taxon>
        <taxon>Propionibacteriales</taxon>
        <taxon>Kribbellaceae</taxon>
        <taxon>Kribbella</taxon>
    </lineage>
</organism>
<gene>
    <name evidence="1" type="ORF">F1D05_37430</name>
</gene>
<reference evidence="1 2" key="2">
    <citation type="journal article" date="2020" name="Microbiol. Resour. Announc.">
        <title>Antarctic desert soil bacteria exhibit high novel natural product potential, evaluated through long-read genome sequencing and comparative genomics.</title>
        <authorList>
            <person name="Benaud N."/>
            <person name="Edwards R.J."/>
            <person name="Amos T.G."/>
            <person name="D'Agostino P.M."/>
            <person name="Gutierrez-Chavez C."/>
            <person name="Montgomery K."/>
            <person name="Nicetic I."/>
            <person name="Ferrari B.C."/>
        </authorList>
    </citation>
    <scope>NUCLEOTIDE SEQUENCE [LARGE SCALE GENOMIC DNA]</scope>
    <source>
        <strain evidence="1 2">SPB151</strain>
    </source>
</reference>